<gene>
    <name evidence="1" type="primary">18</name>
    <name evidence="1" type="ORF">SEA_ANNASERENA_18</name>
</gene>
<evidence type="ECO:0000313" key="2">
    <source>
        <dbReference type="Proteomes" id="UP000251068"/>
    </source>
</evidence>
<proteinExistence type="predicted"/>
<reference evidence="1 2" key="1">
    <citation type="submission" date="2018-04" db="EMBL/GenBank/DDBJ databases">
        <authorList>
            <person name="Harrington T."/>
            <person name="Washburn E."/>
            <person name="Bricker J."/>
            <person name="McKinney A."/>
            <person name="Betsko A.J."/>
            <person name="Garlena R.A."/>
            <person name="Russell D.A."/>
            <person name="Pope W.A."/>
            <person name="Jacobs-Sera D."/>
            <person name="Hatfull G.F."/>
        </authorList>
    </citation>
    <scope>NUCLEOTIDE SEQUENCE [LARGE SCALE GENOMIC DNA]</scope>
</reference>
<dbReference type="Proteomes" id="UP000251068">
    <property type="component" value="Segment"/>
</dbReference>
<protein>
    <submittedName>
        <fullName evidence="1">Major capsid protein</fullName>
    </submittedName>
</protein>
<organism evidence="1 2">
    <name type="scientific">Microbacterium phage AnnaSerena</name>
    <dbReference type="NCBI Taxonomy" id="2201432"/>
    <lineage>
        <taxon>Viruses</taxon>
        <taxon>Duplodnaviria</taxon>
        <taxon>Heunggongvirae</taxon>
        <taxon>Uroviricota</taxon>
        <taxon>Caudoviricetes</taxon>
        <taxon>Krampusvirus</taxon>
        <taxon>Krampusvirus krampus</taxon>
    </lineage>
</organism>
<name>A0A2Z4Q3H7_9CAUD</name>
<dbReference type="EMBL" id="MH271292">
    <property type="protein sequence ID" value="AWY04474.1"/>
    <property type="molecule type" value="Genomic_DNA"/>
</dbReference>
<accession>A0A2Z4Q3H7</accession>
<evidence type="ECO:0000313" key="1">
    <source>
        <dbReference type="EMBL" id="AWY04474.1"/>
    </source>
</evidence>
<sequence>MDIKHKGAAFGLYGQDGGYNDTRDVLVTSTTDGVDLNDLWDEYQATVAIANAQRQALIDFLSFPVTNNIETVTQLSGAKFERASEYGEPRGARQRPAAFSLGYDFGWYDLANRYTWQFLADADVAQVNANHSAALQGHNELVFELVLSALYGGNTNRETDIDGQIIAVKGLYNADGTVPPTYKTNTFDGTHNHYMVSGAAVIDSGDLDDLFEQLRHHGYDKSNGVQQIVAVNSREGKVIRQFRVANGDTYDFIPAAGEPMDQILDPGQQLGGGGRISSTYAGLRAIGTYGEMIIVEDDLFPVGYVLNVGSGGAANLNNPVGIREHKNASLRGLRLVKGRDADYPLIDSFYNVGLGTGIRQRGGAAVMQIKASGSYAPPAQYLP</sequence>